<organism evidence="2 3">
    <name type="scientific">Halobellus ruber</name>
    <dbReference type="NCBI Taxonomy" id="2761102"/>
    <lineage>
        <taxon>Archaea</taxon>
        <taxon>Methanobacteriati</taxon>
        <taxon>Methanobacteriota</taxon>
        <taxon>Stenosarchaea group</taxon>
        <taxon>Halobacteria</taxon>
        <taxon>Halobacteriales</taxon>
        <taxon>Haloferacaceae</taxon>
        <taxon>Halobellus</taxon>
    </lineage>
</organism>
<dbReference type="InterPro" id="IPR011033">
    <property type="entry name" value="PRC_barrel-like_sf"/>
</dbReference>
<dbReference type="Proteomes" id="UP000546257">
    <property type="component" value="Unassembled WGS sequence"/>
</dbReference>
<dbReference type="SUPFAM" id="SSF50346">
    <property type="entry name" value="PRC-barrel domain"/>
    <property type="match status" value="1"/>
</dbReference>
<dbReference type="InterPro" id="IPR027275">
    <property type="entry name" value="PRC-brl_dom"/>
</dbReference>
<evidence type="ECO:0000313" key="3">
    <source>
        <dbReference type="Proteomes" id="UP000546257"/>
    </source>
</evidence>
<feature type="domain" description="PRC-barrel" evidence="1">
    <location>
        <begin position="5"/>
        <end position="82"/>
    </location>
</feature>
<dbReference type="RefSeq" id="WP_185193484.1">
    <property type="nucleotide sequence ID" value="NZ_JACKXD010000004.1"/>
</dbReference>
<keyword evidence="3" id="KW-1185">Reference proteome</keyword>
<proteinExistence type="predicted"/>
<dbReference type="Pfam" id="PF05239">
    <property type="entry name" value="PRC"/>
    <property type="match status" value="1"/>
</dbReference>
<dbReference type="PANTHER" id="PTHR38137:SF2">
    <property type="entry name" value="PRC-BARREL DOMAIN-CONTAINING PROTEIN"/>
    <property type="match status" value="1"/>
</dbReference>
<evidence type="ECO:0000313" key="2">
    <source>
        <dbReference type="EMBL" id="MBB6647113.1"/>
    </source>
</evidence>
<evidence type="ECO:0000259" key="1">
    <source>
        <dbReference type="Pfam" id="PF05239"/>
    </source>
</evidence>
<dbReference type="Gene3D" id="2.30.30.240">
    <property type="entry name" value="PRC-barrel domain"/>
    <property type="match status" value="1"/>
</dbReference>
<comment type="caution">
    <text evidence="2">The sequence shown here is derived from an EMBL/GenBank/DDBJ whole genome shotgun (WGS) entry which is preliminary data.</text>
</comment>
<dbReference type="PANTHER" id="PTHR38137">
    <property type="entry name" value="PRC-BARREL DOMAIN PROTEIN"/>
    <property type="match status" value="1"/>
</dbReference>
<gene>
    <name evidence="2" type="ORF">H5V44_12600</name>
</gene>
<reference evidence="2 3" key="1">
    <citation type="submission" date="2020-08" db="EMBL/GenBank/DDBJ databases">
        <authorList>
            <person name="Seo M.-J."/>
        </authorList>
    </citation>
    <scope>NUCLEOTIDE SEQUENCE [LARGE SCALE GENOMIC DNA]</scope>
    <source>
        <strain evidence="2 3">MBLA0160</strain>
    </source>
</reference>
<sequence length="83" mass="9075">MADELAENLSGKEVMTSSGTYIGVLRNIQMNTKTGTINDLLVSPFDDVVPEQHRFETTTDEGETAFSIPVSDVRDVDDAVVLK</sequence>
<dbReference type="EMBL" id="JACKXD010000004">
    <property type="protein sequence ID" value="MBB6647113.1"/>
    <property type="molecule type" value="Genomic_DNA"/>
</dbReference>
<accession>A0A7J9SL70</accession>
<name>A0A7J9SL70_9EURY</name>
<protein>
    <submittedName>
        <fullName evidence="2">PRC-barrel domain-containing protein</fullName>
    </submittedName>
</protein>
<dbReference type="AlphaFoldDB" id="A0A7J9SL70"/>